<accession>A0AAW1TD23</accession>
<dbReference type="Proteomes" id="UP001485043">
    <property type="component" value="Unassembled WGS sequence"/>
</dbReference>
<name>A0AAW1TD23_9CHLO</name>
<comment type="caution">
    <text evidence="1">The sequence shown here is derived from an EMBL/GenBank/DDBJ whole genome shotgun (WGS) entry which is preliminary data.</text>
</comment>
<gene>
    <name evidence="1" type="ORF">WJX84_012161</name>
</gene>
<sequence length="70" mass="7777">MGAIGSFVSIGFLSVGVYYALRSTDVLFDFMDSRRSAAMADKQLTLQAEKAKRQWLASRQTPEERTDLGS</sequence>
<dbReference type="AlphaFoldDB" id="A0AAW1TD23"/>
<evidence type="ECO:0000313" key="2">
    <source>
        <dbReference type="Proteomes" id="UP001485043"/>
    </source>
</evidence>
<reference evidence="1 2" key="1">
    <citation type="journal article" date="2024" name="Nat. Commun.">
        <title>Phylogenomics reveals the evolutionary origins of lichenization in chlorophyte algae.</title>
        <authorList>
            <person name="Puginier C."/>
            <person name="Libourel C."/>
            <person name="Otte J."/>
            <person name="Skaloud P."/>
            <person name="Haon M."/>
            <person name="Grisel S."/>
            <person name="Petersen M."/>
            <person name="Berrin J.G."/>
            <person name="Delaux P.M."/>
            <person name="Dal Grande F."/>
            <person name="Keller J."/>
        </authorList>
    </citation>
    <scope>NUCLEOTIDE SEQUENCE [LARGE SCALE GENOMIC DNA]</scope>
    <source>
        <strain evidence="1 2">SAG 2523</strain>
    </source>
</reference>
<proteinExistence type="predicted"/>
<dbReference type="EMBL" id="JALJOV010000068">
    <property type="protein sequence ID" value="KAK9867731.1"/>
    <property type="molecule type" value="Genomic_DNA"/>
</dbReference>
<protein>
    <submittedName>
        <fullName evidence="1">Uncharacterized protein</fullName>
    </submittedName>
</protein>
<organism evidence="1 2">
    <name type="scientific">Apatococcus fuscideae</name>
    <dbReference type="NCBI Taxonomy" id="2026836"/>
    <lineage>
        <taxon>Eukaryota</taxon>
        <taxon>Viridiplantae</taxon>
        <taxon>Chlorophyta</taxon>
        <taxon>core chlorophytes</taxon>
        <taxon>Trebouxiophyceae</taxon>
        <taxon>Chlorellales</taxon>
        <taxon>Chlorellaceae</taxon>
        <taxon>Apatococcus</taxon>
    </lineage>
</organism>
<keyword evidence="2" id="KW-1185">Reference proteome</keyword>
<evidence type="ECO:0000313" key="1">
    <source>
        <dbReference type="EMBL" id="KAK9867731.1"/>
    </source>
</evidence>